<organism evidence="4 5">
    <name type="scientific">Ambrosiozyma monospora</name>
    <name type="common">Yeast</name>
    <name type="synonym">Endomycopsis monosporus</name>
    <dbReference type="NCBI Taxonomy" id="43982"/>
    <lineage>
        <taxon>Eukaryota</taxon>
        <taxon>Fungi</taxon>
        <taxon>Dikarya</taxon>
        <taxon>Ascomycota</taxon>
        <taxon>Saccharomycotina</taxon>
        <taxon>Pichiomycetes</taxon>
        <taxon>Pichiales</taxon>
        <taxon>Pichiaceae</taxon>
        <taxon>Ambrosiozyma</taxon>
    </lineage>
</organism>
<dbReference type="InterPro" id="IPR011701">
    <property type="entry name" value="MFS"/>
</dbReference>
<evidence type="ECO:0000313" key="5">
    <source>
        <dbReference type="Proteomes" id="UP001165063"/>
    </source>
</evidence>
<dbReference type="EMBL" id="BSXU01001023">
    <property type="protein sequence ID" value="GMG22912.1"/>
    <property type="molecule type" value="Genomic_DNA"/>
</dbReference>
<feature type="transmembrane region" description="Helical" evidence="3">
    <location>
        <begin position="45"/>
        <end position="66"/>
    </location>
</feature>
<name>A0A9W6YQ78_AMBMO</name>
<dbReference type="AlphaFoldDB" id="A0A9W6YQ78"/>
<gene>
    <name evidence="4" type="ORF">Amon01_000271500</name>
</gene>
<feature type="transmembrane region" description="Helical" evidence="3">
    <location>
        <begin position="108"/>
        <end position="126"/>
    </location>
</feature>
<dbReference type="Proteomes" id="UP001165063">
    <property type="component" value="Unassembled WGS sequence"/>
</dbReference>
<comment type="subcellular location">
    <subcellularLocation>
        <location evidence="1">Membrane</location>
        <topology evidence="1">Multi-pass membrane protein</topology>
    </subcellularLocation>
</comment>
<keyword evidence="5" id="KW-1185">Reference proteome</keyword>
<comment type="similarity">
    <text evidence="2">Belongs to the major facilitator superfamily. Monocarboxylate porter (TC 2.A.1.13) family.</text>
</comment>
<dbReference type="PANTHER" id="PTHR11360:SF315">
    <property type="entry name" value="TRANSPORTER MCH2-RELATED"/>
    <property type="match status" value="1"/>
</dbReference>
<dbReference type="InterPro" id="IPR050327">
    <property type="entry name" value="Proton-linked_MCT"/>
</dbReference>
<sequence length="279" mass="31416">MLSIATLLLRSRRPLKSPTKVSLWKEIKDQLTRFDVYRQRPILCIAVWNFIYGIAYAILLFSFSFYGTSIGLTRQQGSIVTTVQSVAQCIGRPALGYISDKMGRTNSTILFTFFIALITLVYWIFITTYSQLMGFGFLAGFTMGINWVNFTPLIADVLGGGPELVAGVAFVTVTGGIPLIPAEIMALKLKRTGDVDKPFLWCQIFVALCCIVGGGALFPFREWKISRMFTGRRRILQAKLDKGEEPLTELELKRLDRYNRLLKPSLGNYVLRTLYPIKA</sequence>
<dbReference type="GO" id="GO:0016020">
    <property type="term" value="C:membrane"/>
    <property type="evidence" value="ECO:0007669"/>
    <property type="project" value="UniProtKB-SubCell"/>
</dbReference>
<protein>
    <submittedName>
        <fullName evidence="4">Unnamed protein product</fullName>
    </submittedName>
</protein>
<keyword evidence="3" id="KW-0472">Membrane</keyword>
<feature type="transmembrane region" description="Helical" evidence="3">
    <location>
        <begin position="164"/>
        <end position="186"/>
    </location>
</feature>
<comment type="caution">
    <text evidence="4">The sequence shown here is derived from an EMBL/GenBank/DDBJ whole genome shotgun (WGS) entry which is preliminary data.</text>
</comment>
<evidence type="ECO:0000256" key="2">
    <source>
        <dbReference type="ARBA" id="ARBA00006727"/>
    </source>
</evidence>
<dbReference type="InterPro" id="IPR036259">
    <property type="entry name" value="MFS_trans_sf"/>
</dbReference>
<dbReference type="GO" id="GO:0022857">
    <property type="term" value="F:transmembrane transporter activity"/>
    <property type="evidence" value="ECO:0007669"/>
    <property type="project" value="InterPro"/>
</dbReference>
<evidence type="ECO:0000256" key="3">
    <source>
        <dbReference type="SAM" id="Phobius"/>
    </source>
</evidence>
<reference evidence="4" key="1">
    <citation type="submission" date="2023-04" db="EMBL/GenBank/DDBJ databases">
        <title>Ambrosiozyma monospora NBRC 1965.</title>
        <authorList>
            <person name="Ichikawa N."/>
            <person name="Sato H."/>
            <person name="Tonouchi N."/>
        </authorList>
    </citation>
    <scope>NUCLEOTIDE SEQUENCE</scope>
    <source>
        <strain evidence="4">NBRC 1965</strain>
    </source>
</reference>
<feature type="transmembrane region" description="Helical" evidence="3">
    <location>
        <begin position="198"/>
        <end position="220"/>
    </location>
</feature>
<dbReference type="OrthoDB" id="2213137at2759"/>
<feature type="transmembrane region" description="Helical" evidence="3">
    <location>
        <begin position="132"/>
        <end position="152"/>
    </location>
</feature>
<evidence type="ECO:0000256" key="1">
    <source>
        <dbReference type="ARBA" id="ARBA00004141"/>
    </source>
</evidence>
<keyword evidence="3" id="KW-1133">Transmembrane helix</keyword>
<accession>A0A9W6YQ78</accession>
<dbReference type="SUPFAM" id="SSF103473">
    <property type="entry name" value="MFS general substrate transporter"/>
    <property type="match status" value="1"/>
</dbReference>
<dbReference type="PANTHER" id="PTHR11360">
    <property type="entry name" value="MONOCARBOXYLATE TRANSPORTER"/>
    <property type="match status" value="1"/>
</dbReference>
<proteinExistence type="inferred from homology"/>
<evidence type="ECO:0000313" key="4">
    <source>
        <dbReference type="EMBL" id="GMG22912.1"/>
    </source>
</evidence>
<dbReference type="Gene3D" id="1.20.1250.20">
    <property type="entry name" value="MFS general substrate transporter like domains"/>
    <property type="match status" value="1"/>
</dbReference>
<keyword evidence="3" id="KW-0812">Transmembrane</keyword>
<dbReference type="Pfam" id="PF07690">
    <property type="entry name" value="MFS_1"/>
    <property type="match status" value="1"/>
</dbReference>